<gene>
    <name evidence="2" type="ORF">CHH67_04090</name>
</gene>
<dbReference type="RefSeq" id="WP_095263714.1">
    <property type="nucleotide sequence ID" value="NZ_NPBY01000012.1"/>
</dbReference>
<organism evidence="2 3">
    <name type="scientific">Paenibacillus campinasensis</name>
    <dbReference type="NCBI Taxonomy" id="66347"/>
    <lineage>
        <taxon>Bacteria</taxon>
        <taxon>Bacillati</taxon>
        <taxon>Bacillota</taxon>
        <taxon>Bacilli</taxon>
        <taxon>Bacillales</taxon>
        <taxon>Paenibacillaceae</taxon>
        <taxon>Paenibacillus</taxon>
    </lineage>
</organism>
<evidence type="ECO:0000256" key="1">
    <source>
        <dbReference type="SAM" id="MobiDB-lite"/>
    </source>
</evidence>
<reference evidence="2 3" key="1">
    <citation type="submission" date="2017-07" db="EMBL/GenBank/DDBJ databases">
        <title>Isolation and whole genome analysis of endospore-forming bacteria from heroin.</title>
        <authorList>
            <person name="Kalinowski J."/>
            <person name="Ahrens B."/>
            <person name="Al-Dilaimi A."/>
            <person name="Winkler A."/>
            <person name="Wibberg D."/>
            <person name="Schleenbecker U."/>
            <person name="Ruckert C."/>
            <person name="Wolfel R."/>
            <person name="Grass G."/>
        </authorList>
    </citation>
    <scope>NUCLEOTIDE SEQUENCE [LARGE SCALE GENOMIC DNA]</scope>
    <source>
        <strain evidence="2 3">7537-G1</strain>
    </source>
</reference>
<dbReference type="EMBL" id="NPBY01000012">
    <property type="protein sequence ID" value="PAD79395.1"/>
    <property type="molecule type" value="Genomic_DNA"/>
</dbReference>
<proteinExistence type="predicted"/>
<dbReference type="Proteomes" id="UP000215596">
    <property type="component" value="Unassembled WGS sequence"/>
</dbReference>
<feature type="region of interest" description="Disordered" evidence="1">
    <location>
        <begin position="29"/>
        <end position="63"/>
    </location>
</feature>
<protein>
    <submittedName>
        <fullName evidence="2">Uncharacterized protein</fullName>
    </submittedName>
</protein>
<accession>A0A268F1Y9</accession>
<dbReference type="AlphaFoldDB" id="A0A268F1Y9"/>
<name>A0A268F1Y9_9BACL</name>
<comment type="caution">
    <text evidence="2">The sequence shown here is derived from an EMBL/GenBank/DDBJ whole genome shotgun (WGS) entry which is preliminary data.</text>
</comment>
<evidence type="ECO:0000313" key="2">
    <source>
        <dbReference type="EMBL" id="PAD79395.1"/>
    </source>
</evidence>
<sequence>MEDNLHDPNVSRMALFLLSFVDRRRSPFQRCSRAEPDQEIGGSSTGTLPIMQGGERLSAASGA</sequence>
<evidence type="ECO:0000313" key="3">
    <source>
        <dbReference type="Proteomes" id="UP000215596"/>
    </source>
</evidence>